<feature type="region of interest" description="Disordered" evidence="1">
    <location>
        <begin position="16"/>
        <end position="51"/>
    </location>
</feature>
<dbReference type="RefSeq" id="WP_173777886.1">
    <property type="nucleotide sequence ID" value="NZ_JABSNO010000002.1"/>
</dbReference>
<dbReference type="EMBL" id="JABSNO010000002">
    <property type="protein sequence ID" value="NRS91248.1"/>
    <property type="molecule type" value="Genomic_DNA"/>
</dbReference>
<organism evidence="2 3">
    <name type="scientific">Frigoriflavimonas asaccharolytica</name>
    <dbReference type="NCBI Taxonomy" id="2735899"/>
    <lineage>
        <taxon>Bacteria</taxon>
        <taxon>Pseudomonadati</taxon>
        <taxon>Bacteroidota</taxon>
        <taxon>Flavobacteriia</taxon>
        <taxon>Flavobacteriales</taxon>
        <taxon>Weeksellaceae</taxon>
        <taxon>Frigoriflavimonas</taxon>
    </lineage>
</organism>
<protein>
    <submittedName>
        <fullName evidence="2">Uncharacterized protein</fullName>
    </submittedName>
</protein>
<reference evidence="2" key="1">
    <citation type="submission" date="2020-05" db="EMBL/GenBank/DDBJ databases">
        <title>Genomic Encyclopedia of Type Strains, Phase IV (KMG-V): Genome sequencing to study the core and pangenomes of soil and plant-associated prokaryotes.</title>
        <authorList>
            <person name="Whitman W."/>
        </authorList>
    </citation>
    <scope>NUCLEOTIDE SEQUENCE</scope>
    <source>
        <strain evidence="2">16F</strain>
    </source>
</reference>
<evidence type="ECO:0000313" key="3">
    <source>
        <dbReference type="Proteomes" id="UP000610746"/>
    </source>
</evidence>
<feature type="compositionally biased region" description="Polar residues" evidence="1">
    <location>
        <begin position="30"/>
        <end position="44"/>
    </location>
</feature>
<accession>A0A8J8K6R9</accession>
<name>A0A8J8K6R9_9FLAO</name>
<evidence type="ECO:0000256" key="1">
    <source>
        <dbReference type="SAM" id="MobiDB-lite"/>
    </source>
</evidence>
<proteinExistence type="predicted"/>
<dbReference type="AlphaFoldDB" id="A0A8J8K6R9"/>
<keyword evidence="3" id="KW-1185">Reference proteome</keyword>
<dbReference type="Proteomes" id="UP000610746">
    <property type="component" value="Unassembled WGS sequence"/>
</dbReference>
<gene>
    <name evidence="2" type="ORF">HNQ03_000314</name>
</gene>
<comment type="caution">
    <text evidence="2">The sequence shown here is derived from an EMBL/GenBank/DDBJ whole genome shotgun (WGS) entry which is preliminary data.</text>
</comment>
<sequence length="51" mass="5538">MLQFILILLGLLTSNPDANSFNSNEDHSVNTETINNPPNDTGGETSLPPKR</sequence>
<evidence type="ECO:0000313" key="2">
    <source>
        <dbReference type="EMBL" id="NRS91248.1"/>
    </source>
</evidence>